<comment type="caution">
    <text evidence="10">The sequence shown here is derived from an EMBL/GenBank/DDBJ whole genome shotgun (WGS) entry which is preliminary data.</text>
</comment>
<dbReference type="CDD" id="cd03884">
    <property type="entry name" value="M20_bAS"/>
    <property type="match status" value="1"/>
</dbReference>
<keyword evidence="11" id="KW-1185">Reference proteome</keyword>
<dbReference type="Proteomes" id="UP000549617">
    <property type="component" value="Unassembled WGS sequence"/>
</dbReference>
<dbReference type="InterPro" id="IPR036264">
    <property type="entry name" value="Bact_exopeptidase_dim_dom"/>
</dbReference>
<dbReference type="Pfam" id="PF07687">
    <property type="entry name" value="M20_dimer"/>
    <property type="match status" value="1"/>
</dbReference>
<dbReference type="GO" id="GO:0046872">
    <property type="term" value="F:metal ion binding"/>
    <property type="evidence" value="ECO:0007669"/>
    <property type="project" value="UniProtKB-KW"/>
</dbReference>
<feature type="binding site" evidence="8">
    <location>
        <position position="280"/>
    </location>
    <ligand>
        <name>allantoate</name>
        <dbReference type="ChEBI" id="CHEBI:17536"/>
    </ligand>
</feature>
<keyword evidence="6" id="KW-0464">Manganese</keyword>
<reference evidence="10 11" key="1">
    <citation type="submission" date="2020-08" db="EMBL/GenBank/DDBJ databases">
        <title>Genomic Encyclopedia of Type Strains, Phase IV (KMG-IV): sequencing the most valuable type-strain genomes for metagenomic binning, comparative biology and taxonomic classification.</title>
        <authorList>
            <person name="Goeker M."/>
        </authorList>
    </citation>
    <scope>NUCLEOTIDE SEQUENCE [LARGE SCALE GENOMIC DNA]</scope>
    <source>
        <strain evidence="10 11">DSM 25079</strain>
    </source>
</reference>
<evidence type="ECO:0000313" key="10">
    <source>
        <dbReference type="EMBL" id="MBB5685709.1"/>
    </source>
</evidence>
<feature type="domain" description="Peptidase M20 dimerisation" evidence="9">
    <location>
        <begin position="220"/>
        <end position="315"/>
    </location>
</feature>
<accession>A0A7W9AHF6</accession>
<evidence type="ECO:0000256" key="5">
    <source>
        <dbReference type="ARBA" id="ARBA00022801"/>
    </source>
</evidence>
<evidence type="ECO:0000259" key="9">
    <source>
        <dbReference type="Pfam" id="PF07687"/>
    </source>
</evidence>
<feature type="binding site" evidence="8">
    <location>
        <position position="293"/>
    </location>
    <ligand>
        <name>allantoate</name>
        <dbReference type="ChEBI" id="CHEBI:17536"/>
    </ligand>
</feature>
<dbReference type="NCBIfam" id="TIGR01879">
    <property type="entry name" value="hydantase"/>
    <property type="match status" value="1"/>
</dbReference>
<organism evidence="10 11">
    <name type="scientific">Sphingobium boeckii</name>
    <dbReference type="NCBI Taxonomy" id="1082345"/>
    <lineage>
        <taxon>Bacteria</taxon>
        <taxon>Pseudomonadati</taxon>
        <taxon>Pseudomonadota</taxon>
        <taxon>Alphaproteobacteria</taxon>
        <taxon>Sphingomonadales</taxon>
        <taxon>Sphingomonadaceae</taxon>
        <taxon>Sphingobium</taxon>
    </lineage>
</organism>
<evidence type="ECO:0000256" key="2">
    <source>
        <dbReference type="ARBA" id="ARBA00006153"/>
    </source>
</evidence>
<comment type="subunit">
    <text evidence="3">Homodimer.</text>
</comment>
<feature type="binding site" evidence="7">
    <location>
        <position position="387"/>
    </location>
    <ligand>
        <name>Zn(2+)</name>
        <dbReference type="ChEBI" id="CHEBI:29105"/>
        <label>2</label>
    </ligand>
</feature>
<sequence>MVNGKRAVNRCDHLGVAPYSDTPGGLYRAYLTPAYIAAQRTVAQWMVEVGMTTRTDAAGNLIGRYPGTTDGPPLIIGSHLDSVRDAGRYDGPLGIMLGIECVASLHAAGERMSFPIEVYAFGDEEGSRFPLAMLTSRAVAGVLDVDETEPVDAMGIGLNAALARYGAEAGAPVADDLSGFAAARHPGAIAYLEAHIEQGPLLEAEGLALGTVTAIAAQKRFQISLAGRAGHAGTTSMALRRDALATAAAMILAVEEIARAAGGQNVATVGVLHAAPGAANVIPGSARFTLDVRAATDLECAKLAETIVTRFDVIAAERQIASTVELLHELPASPCHPALMEALDQAIAAEGVPVRRLMSGAGHDAMILSSLCPTAMLFIRCRGGVSHNPAESVTTDDAGLAGNVMLRFIKRLEDMQGA</sequence>
<dbReference type="AlphaFoldDB" id="A0A7W9AHF6"/>
<evidence type="ECO:0000256" key="6">
    <source>
        <dbReference type="ARBA" id="ARBA00023211"/>
    </source>
</evidence>
<feature type="binding site" evidence="7">
    <location>
        <position position="79"/>
    </location>
    <ligand>
        <name>Zn(2+)</name>
        <dbReference type="ChEBI" id="CHEBI:29105"/>
        <label>1</label>
    </ligand>
</feature>
<dbReference type="SUPFAM" id="SSF53187">
    <property type="entry name" value="Zn-dependent exopeptidases"/>
    <property type="match status" value="1"/>
</dbReference>
<feature type="binding site" evidence="7">
    <location>
        <position position="125"/>
    </location>
    <ligand>
        <name>Zn(2+)</name>
        <dbReference type="ChEBI" id="CHEBI:29105"/>
        <label>2</label>
    </ligand>
</feature>
<dbReference type="InterPro" id="IPR002933">
    <property type="entry name" value="Peptidase_M20"/>
</dbReference>
<dbReference type="SUPFAM" id="SSF55031">
    <property type="entry name" value="Bacterial exopeptidase dimerisation domain"/>
    <property type="match status" value="1"/>
</dbReference>
<feature type="binding site" evidence="7">
    <location>
        <position position="90"/>
    </location>
    <ligand>
        <name>Zn(2+)</name>
        <dbReference type="ChEBI" id="CHEBI:29105"/>
        <label>1</label>
    </ligand>
</feature>
<comment type="similarity">
    <text evidence="2">Belongs to the peptidase M20 family.</text>
</comment>
<keyword evidence="5 10" id="KW-0378">Hydrolase</keyword>
<gene>
    <name evidence="10" type="ORF">FHS49_001717</name>
</gene>
<protein>
    <submittedName>
        <fullName evidence="10">Allantoate deiminase</fullName>
        <ecNumber evidence="10">3.5.3.9</ecNumber>
    </submittedName>
</protein>
<dbReference type="EC" id="3.5.3.9" evidence="10"/>
<feature type="binding site" evidence="8">
    <location>
        <position position="220"/>
    </location>
    <ligand>
        <name>allantoate</name>
        <dbReference type="ChEBI" id="CHEBI:17536"/>
    </ligand>
</feature>
<dbReference type="PIRSF" id="PIRSF001235">
    <property type="entry name" value="Amidase_carbamoylase"/>
    <property type="match status" value="1"/>
</dbReference>
<dbReference type="Gene3D" id="3.30.70.360">
    <property type="match status" value="1"/>
</dbReference>
<evidence type="ECO:0000256" key="4">
    <source>
        <dbReference type="ARBA" id="ARBA00022723"/>
    </source>
</evidence>
<keyword evidence="7" id="KW-0862">Zinc</keyword>
<name>A0A7W9AHF6_9SPHN</name>
<keyword evidence="4 7" id="KW-0479">Metal-binding</keyword>
<dbReference type="PANTHER" id="PTHR32494:SF19">
    <property type="entry name" value="ALLANTOATE DEIMINASE-RELATED"/>
    <property type="match status" value="1"/>
</dbReference>
<dbReference type="NCBIfam" id="NF006775">
    <property type="entry name" value="PRK09290.2-5"/>
    <property type="match status" value="1"/>
</dbReference>
<dbReference type="Gene3D" id="3.40.630.10">
    <property type="entry name" value="Zn peptidases"/>
    <property type="match status" value="1"/>
</dbReference>
<dbReference type="PANTHER" id="PTHR32494">
    <property type="entry name" value="ALLANTOATE DEIMINASE-RELATED"/>
    <property type="match status" value="1"/>
</dbReference>
<comment type="cofactor">
    <cofactor evidence="1">
        <name>Mn(2+)</name>
        <dbReference type="ChEBI" id="CHEBI:29035"/>
    </cofactor>
</comment>
<dbReference type="EMBL" id="JACIJC010000002">
    <property type="protein sequence ID" value="MBB5685709.1"/>
    <property type="molecule type" value="Genomic_DNA"/>
</dbReference>
<dbReference type="InterPro" id="IPR010158">
    <property type="entry name" value="Amidase_Cbmase"/>
</dbReference>
<dbReference type="RefSeq" id="WP_184017254.1">
    <property type="nucleotide sequence ID" value="NZ_JACIJC010000002.1"/>
</dbReference>
<evidence type="ECO:0000256" key="7">
    <source>
        <dbReference type="PIRSR" id="PIRSR001235-1"/>
    </source>
</evidence>
<dbReference type="Pfam" id="PF01546">
    <property type="entry name" value="Peptidase_M20"/>
    <property type="match status" value="1"/>
</dbReference>
<dbReference type="InterPro" id="IPR011650">
    <property type="entry name" value="Peptidase_M20_dimer"/>
</dbReference>
<evidence type="ECO:0000256" key="3">
    <source>
        <dbReference type="ARBA" id="ARBA00011738"/>
    </source>
</evidence>
<evidence type="ECO:0000256" key="1">
    <source>
        <dbReference type="ARBA" id="ARBA00001936"/>
    </source>
</evidence>
<comment type="cofactor">
    <cofactor evidence="7">
        <name>Zn(2+)</name>
        <dbReference type="ChEBI" id="CHEBI:29105"/>
    </cofactor>
    <text evidence="7">Binds 2 Zn(2+) ions per subunit.</text>
</comment>
<evidence type="ECO:0000256" key="8">
    <source>
        <dbReference type="PIRSR" id="PIRSR001235-2"/>
    </source>
</evidence>
<proteinExistence type="inferred from homology"/>
<feature type="binding site" evidence="7">
    <location>
        <position position="90"/>
    </location>
    <ligand>
        <name>Zn(2+)</name>
        <dbReference type="ChEBI" id="CHEBI:29105"/>
        <label>2</label>
    </ligand>
</feature>
<feature type="binding site" evidence="7">
    <location>
        <position position="195"/>
    </location>
    <ligand>
        <name>Zn(2+)</name>
        <dbReference type="ChEBI" id="CHEBI:29105"/>
        <label>1</label>
    </ligand>
</feature>
<evidence type="ECO:0000313" key="11">
    <source>
        <dbReference type="Proteomes" id="UP000549617"/>
    </source>
</evidence>
<dbReference type="GO" id="GO:0047652">
    <property type="term" value="F:allantoate deiminase activity"/>
    <property type="evidence" value="ECO:0007669"/>
    <property type="project" value="UniProtKB-EC"/>
</dbReference>